<evidence type="ECO:0000256" key="7">
    <source>
        <dbReference type="SAM" id="Phobius"/>
    </source>
</evidence>
<reference evidence="10" key="1">
    <citation type="submission" date="2021-12" db="EMBL/GenBank/DDBJ databases">
        <authorList>
            <person name="Martin H S."/>
        </authorList>
    </citation>
    <scope>NUCLEOTIDE SEQUENCE</scope>
</reference>
<feature type="non-terminal residue" evidence="10">
    <location>
        <position position="1738"/>
    </location>
</feature>
<evidence type="ECO:0000313" key="10">
    <source>
        <dbReference type="EMBL" id="CAH0728752.1"/>
    </source>
</evidence>
<feature type="chain" id="PRO_5035461935" description="Cadherin domain-containing protein" evidence="8">
    <location>
        <begin position="24"/>
        <end position="1738"/>
    </location>
</feature>
<evidence type="ECO:0000256" key="4">
    <source>
        <dbReference type="ARBA" id="ARBA00023136"/>
    </source>
</evidence>
<dbReference type="InterPro" id="IPR020894">
    <property type="entry name" value="Cadherin_CS"/>
</dbReference>
<evidence type="ECO:0000256" key="2">
    <source>
        <dbReference type="ARBA" id="ARBA00022737"/>
    </source>
</evidence>
<comment type="subcellular location">
    <subcellularLocation>
        <location evidence="1">Membrane</location>
    </subcellularLocation>
</comment>
<dbReference type="GO" id="GO:0007156">
    <property type="term" value="P:homophilic cell adhesion via plasma membrane adhesion molecules"/>
    <property type="evidence" value="ECO:0007669"/>
    <property type="project" value="InterPro"/>
</dbReference>
<dbReference type="OrthoDB" id="6606209at2759"/>
<protein>
    <recommendedName>
        <fullName evidence="9">Cadherin domain-containing protein</fullName>
    </recommendedName>
</protein>
<evidence type="ECO:0000256" key="8">
    <source>
        <dbReference type="SAM" id="SignalP"/>
    </source>
</evidence>
<dbReference type="GO" id="GO:0005509">
    <property type="term" value="F:calcium ion binding"/>
    <property type="evidence" value="ECO:0007669"/>
    <property type="project" value="UniProtKB-UniRule"/>
</dbReference>
<feature type="region of interest" description="Disordered" evidence="6">
    <location>
        <begin position="1682"/>
        <end position="1708"/>
    </location>
</feature>
<dbReference type="InterPro" id="IPR013783">
    <property type="entry name" value="Ig-like_fold"/>
</dbReference>
<evidence type="ECO:0000256" key="3">
    <source>
        <dbReference type="ARBA" id="ARBA00022837"/>
    </source>
</evidence>
<dbReference type="InterPro" id="IPR039808">
    <property type="entry name" value="Cadherin"/>
</dbReference>
<dbReference type="SUPFAM" id="SSF49313">
    <property type="entry name" value="Cadherin-like"/>
    <property type="match status" value="1"/>
</dbReference>
<dbReference type="Gene3D" id="2.60.40.60">
    <property type="entry name" value="Cadherins"/>
    <property type="match status" value="2"/>
</dbReference>
<dbReference type="Proteomes" id="UP000838878">
    <property type="component" value="Chromosome 7"/>
</dbReference>
<evidence type="ECO:0000256" key="5">
    <source>
        <dbReference type="PROSITE-ProRule" id="PRU00043"/>
    </source>
</evidence>
<proteinExistence type="predicted"/>
<dbReference type="InterPro" id="IPR002126">
    <property type="entry name" value="Cadherin-like_dom"/>
</dbReference>
<keyword evidence="4 7" id="KW-0472">Membrane</keyword>
<keyword evidence="11" id="KW-1185">Reference proteome</keyword>
<feature type="transmembrane region" description="Helical" evidence="7">
    <location>
        <begin position="1558"/>
        <end position="1584"/>
    </location>
</feature>
<dbReference type="PANTHER" id="PTHR24027">
    <property type="entry name" value="CADHERIN-23"/>
    <property type="match status" value="1"/>
</dbReference>
<feature type="signal peptide" evidence="8">
    <location>
        <begin position="1"/>
        <end position="23"/>
    </location>
</feature>
<dbReference type="GO" id="GO:0016477">
    <property type="term" value="P:cell migration"/>
    <property type="evidence" value="ECO:0007669"/>
    <property type="project" value="TreeGrafter"/>
</dbReference>
<feature type="domain" description="Cadherin" evidence="9">
    <location>
        <begin position="138"/>
        <end position="255"/>
    </location>
</feature>
<dbReference type="GO" id="GO:0008013">
    <property type="term" value="F:beta-catenin binding"/>
    <property type="evidence" value="ECO:0007669"/>
    <property type="project" value="TreeGrafter"/>
</dbReference>
<dbReference type="EMBL" id="OV170227">
    <property type="protein sequence ID" value="CAH0728752.1"/>
    <property type="molecule type" value="Genomic_DNA"/>
</dbReference>
<organism evidence="10 11">
    <name type="scientific">Brenthis ino</name>
    <name type="common">lesser marbled fritillary</name>
    <dbReference type="NCBI Taxonomy" id="405034"/>
    <lineage>
        <taxon>Eukaryota</taxon>
        <taxon>Metazoa</taxon>
        <taxon>Ecdysozoa</taxon>
        <taxon>Arthropoda</taxon>
        <taxon>Hexapoda</taxon>
        <taxon>Insecta</taxon>
        <taxon>Pterygota</taxon>
        <taxon>Neoptera</taxon>
        <taxon>Endopterygota</taxon>
        <taxon>Lepidoptera</taxon>
        <taxon>Glossata</taxon>
        <taxon>Ditrysia</taxon>
        <taxon>Papilionoidea</taxon>
        <taxon>Nymphalidae</taxon>
        <taxon>Heliconiinae</taxon>
        <taxon>Argynnini</taxon>
        <taxon>Brenthis</taxon>
    </lineage>
</organism>
<dbReference type="GO" id="GO:0016342">
    <property type="term" value="C:catenin complex"/>
    <property type="evidence" value="ECO:0007669"/>
    <property type="project" value="TreeGrafter"/>
</dbReference>
<keyword evidence="8" id="KW-0732">Signal</keyword>
<accession>A0A8J9UZR4</accession>
<dbReference type="PROSITE" id="PS50268">
    <property type="entry name" value="CADHERIN_2"/>
    <property type="match status" value="1"/>
</dbReference>
<keyword evidence="7" id="KW-0812">Transmembrane</keyword>
<evidence type="ECO:0000256" key="6">
    <source>
        <dbReference type="SAM" id="MobiDB-lite"/>
    </source>
</evidence>
<dbReference type="GO" id="GO:0045296">
    <property type="term" value="F:cadherin binding"/>
    <property type="evidence" value="ECO:0007669"/>
    <property type="project" value="TreeGrafter"/>
</dbReference>
<keyword evidence="7" id="KW-1133">Transmembrane helix</keyword>
<keyword evidence="3 5" id="KW-0106">Calcium</keyword>
<dbReference type="CDD" id="cd11304">
    <property type="entry name" value="Cadherin_repeat"/>
    <property type="match status" value="1"/>
</dbReference>
<name>A0A8J9UZR4_9NEOP</name>
<sequence>MGLLLKSLFFNAFIFAYLRVTKGCHIDGVTNWLLPVTETILDTYSGNIFDRSTSDIVGISNIIHNEGLNAGPYVTVEFTDNNRLVVFTNSNYTIYEELETAFAFTFSVTLNCLGGTTRILVFEINVSDTNNNDPQFKPTSNYEITIAPPLPPGFLITNCVNDIIVRDIDLTTERIDFALEGSPLFEIVYDESSSVPKEFKAILRTTTFIRSIPDPIILTVTATDVDRTNDPRRTATATVKILTDGDFEFPDEPIFSQTFYLASYNKDDGFVLQNSIYLRQGYDKQVVFSFQTQHSQYFELIVNENEVSFEANALPEELYKERQIYIIVKAERQYTSGATATVILQLPDEPETEDEVEFFDKVLYNGQIEDGVANHEVITITRYNGSSILLFGEYASSFEATLLNDQISVIPRASATFPTEISHIAIALQGGRATAVLVFKIISSGSEVEAIESFDEVLYRGTLNNGNVIHETITLSEYKGSEVLLTEDYASSFEASYTNGIVSVQTRTSATFPTELPHIALTLQAGSAKSVLLLKVISSESEIESFDKILYKGDLKNGIVSHDVIILSNYDDSNVLLSGDYASFFESSVSDGKVSVQTRASASLPSRLTHVALTLQAGSARAVLVLEVNESESETNIESFDEVLYKGALNNGVVSHDVVLLSDYTESNIILSGDYASSFESSLLDGKVLVQKRISATLPPEITYITLTLQAGRARAVLVLEVRESGSETDVSATFDKILYTGKLEDGNVSHEIITIRDFSGSNILIAGAHSSLFESSLSNGVVTIRARTSVEFPSDLTHIALTLQAERASSVLLLDIIVTGSEIDTIESFDKVLYRGNITTGVVSHDVISLSDYSESNILLSGDYASSFESSLLDGNVLVQKRISATLPPEITHITLTLQAGRANAVLVLEVFSDSEIDVSATFDKVLYTGKLEDGNVSHETITIRDFSGSNLLIDGDYASSFESSISNGVVSVRARASSILPPDLTHITLILQAACARSVLLLEVVSGSTPEEVESFDKILYTGRITNGLASHETISISQYNENILLLGEHASLFESSLSNGIVSVTVRTSAIFPNDLTHTALTLQAGRARAVLLLDITISNDLPLITFDKPSYFLWANVGQTGIVGKVQATANNGDTVTYSLGVNDDHLRSRITVNNDGDISLSDVAQVGVYSFSVTATAQNSQASASAPVILRVDDLPQCPISKGLPPLIVLERLEEEPHQHLVTLNRTEYPDCRYSLSNIWPVDQSWLYADSDGLHTRAIDREHKSIAFMTLSQIQVELRLHCDNDEAPATKRSLTAESLELGPDNYGSNKWVLADTIEYDERRSFVNLIVNDINDNSPIFIGKENEPIYIGYPIPEIENVVLPRALIEVKATDADIGENAALIYSSSEDVLAVAPLTGLVHVRNNAQLLNNSRLTVIATDQNGRGLSGNLDFVVMLLDKHQIAVVTIQDAFLDDENIVIGDLSTAIGYELKVLRTVVVSESNENTLRKERAVTSGSGASLQLYVYGVEENKPVDVTKLTSDITNNNIVTVNVASALSLQDHLETIEICPVQGIALLVATIILAVLLLILILAIALWFFLKWRKTQNYEQFSDRNSVLSRNDTVEFPKIENITKPRLNISELKRSERRLQEMLDIPIQDVRMEPEKEGSNQIEPPPSRETIVNFSTPEMPIVIQSIDKLKDNADESEEDDEFGEKQKQKPRKSVVTFNENVEKIIHLEDGIEDSPDSDIEIFKF</sequence>
<gene>
    <name evidence="10" type="ORF">BINO364_LOCUS13930</name>
</gene>
<keyword evidence="2" id="KW-0677">Repeat</keyword>
<dbReference type="Gene3D" id="2.60.40.10">
    <property type="entry name" value="Immunoglobulins"/>
    <property type="match status" value="1"/>
</dbReference>
<dbReference type="PANTHER" id="PTHR24027:SF438">
    <property type="entry name" value="CADHERIN 23"/>
    <property type="match status" value="1"/>
</dbReference>
<dbReference type="PROSITE" id="PS00232">
    <property type="entry name" value="CADHERIN_1"/>
    <property type="match status" value="1"/>
</dbReference>
<dbReference type="InterPro" id="IPR015919">
    <property type="entry name" value="Cadherin-like_sf"/>
</dbReference>
<evidence type="ECO:0000259" key="9">
    <source>
        <dbReference type="PROSITE" id="PS50268"/>
    </source>
</evidence>
<evidence type="ECO:0000313" key="11">
    <source>
        <dbReference type="Proteomes" id="UP000838878"/>
    </source>
</evidence>
<evidence type="ECO:0000256" key="1">
    <source>
        <dbReference type="ARBA" id="ARBA00004370"/>
    </source>
</evidence>